<dbReference type="KEGG" id="vg:55003683"/>
<accession>A0A385UF17</accession>
<dbReference type="GeneID" id="55003683"/>
<sequence>MSADNAMVQRFLTALRESEEKVPDLLADGGYVTDLDDYIHAGAQIDGWWTAAQLEYAIRAAMTEEAAGDRTD</sequence>
<dbReference type="Proteomes" id="UP000279330">
    <property type="component" value="Segment"/>
</dbReference>
<protein>
    <submittedName>
        <fullName evidence="1">Uncharacterized protein</fullName>
    </submittedName>
</protein>
<dbReference type="RefSeq" id="YP_009812614.1">
    <property type="nucleotide sequence ID" value="NC_048068.1"/>
</dbReference>
<dbReference type="EMBL" id="MH727556">
    <property type="protein sequence ID" value="AYB70118.1"/>
    <property type="molecule type" value="Genomic_DNA"/>
</dbReference>
<keyword evidence="2" id="KW-1185">Reference proteome</keyword>
<evidence type="ECO:0000313" key="2">
    <source>
        <dbReference type="Proteomes" id="UP000279330"/>
    </source>
</evidence>
<evidence type="ECO:0000313" key="1">
    <source>
        <dbReference type="EMBL" id="AYB70118.1"/>
    </source>
</evidence>
<reference evidence="1 2" key="1">
    <citation type="submission" date="2018-08" db="EMBL/GenBank/DDBJ databases">
        <authorList>
            <person name="Miller G.E."/>
            <person name="Abrahams R."/>
            <person name="Bazan D.C."/>
            <person name="Beglau B.C."/>
            <person name="Blaylock E.C."/>
            <person name="Choi J.D."/>
            <person name="Grewal S.K."/>
            <person name="Hernandez E.V."/>
            <person name="Kim D.J."/>
            <person name="Kim K."/>
            <person name="Lee Y."/>
            <person name="Linde M.K."/>
            <person name="Lopez M.B."/>
            <person name="Pangalila E."/>
            <person name="Parker M.A."/>
            <person name="Specht R.C."/>
            <person name="Teng M.C."/>
            <person name="Toledo B."/>
            <person name="Tran S."/>
            <person name="Yu H."/>
            <person name="Kalaj N."/>
            <person name="Muthiah A.S."/>
            <person name="Dean N.S."/>
            <person name="Diaz A."/>
            <person name="Garlena R.A."/>
            <person name="Russell D.A."/>
            <person name="Pope W.H."/>
            <person name="Jacobs-Sera D."/>
            <person name="Hatfull G.F."/>
        </authorList>
    </citation>
    <scope>NUCLEOTIDE SEQUENCE [LARGE SCALE GENOMIC DNA]</scope>
</reference>
<proteinExistence type="predicted"/>
<gene>
    <name evidence="1" type="primary">8</name>
    <name evidence="1" type="ORF">SEA_ONEIAGILLIAN_8</name>
</gene>
<name>A0A385UF17_9CAUD</name>
<organism evidence="1 2">
    <name type="scientific">Microbacterium phage OneinaGillian</name>
    <dbReference type="NCBI Taxonomy" id="2301604"/>
    <lineage>
        <taxon>Viruses</taxon>
        <taxon>Duplodnaviria</taxon>
        <taxon>Heunggongvirae</taxon>
        <taxon>Uroviricota</taxon>
        <taxon>Caudoviricetes</taxon>
        <taxon>Gillianvirus</taxon>
        <taxon>Gillianvirus oneinagillian</taxon>
    </lineage>
</organism>